<gene>
    <name evidence="1" type="ORF">A3I24_02885</name>
</gene>
<dbReference type="EMBL" id="MHJL01000030">
    <property type="protein sequence ID" value="OGY67100.1"/>
    <property type="molecule type" value="Genomic_DNA"/>
</dbReference>
<dbReference type="AlphaFoldDB" id="A0A1G1ZTL8"/>
<protein>
    <submittedName>
        <fullName evidence="1">Uncharacterized protein</fullName>
    </submittedName>
</protein>
<dbReference type="SUPFAM" id="SSF53756">
    <property type="entry name" value="UDP-Glycosyltransferase/glycogen phosphorylase"/>
    <property type="match status" value="1"/>
</dbReference>
<sequence>MKTIFLFIPHYVFSSDLLHTDFIKGLSKSYQVIIFSPIFKSNPPENYYQSPNLKYIIWSEEYPKFWLFFTKTLRLALIREFDQLKYFQLRRLMKINLNWQRKLLRTISWFIPRKLLTVDFFTKLEYWLLPASKKFRAYAQKYHPHLIITCTPGFNSIDAEAIIQAKKLKLPTASINSSWDNYTANAVQFRKTDYLVSWNKVMKKEAIEIHHYPENHLFVSGVYRFDHHFQHMNSTPSPNDSGNANAPTRIKQRLTREEFLKNKGLDPQLKTLFLTTVPPNTYPPQYEVWRQIIKMREEKKLREDVNIFIRLHPNDLAEKYTEFQGLKNLHIELAGKKLETTGSSPHKIEMDESDLDNLRYSLKYTDININFRSSLSLEATIYDQPMINIALYDYANRYDVDWYIPIIKSGGVKLVVTAEELKQAINDYLTNPKLDSEGRKKIFADYVIFNDGQSYQRGIAAINSIISQLTP</sequence>
<reference evidence="1 2" key="1">
    <citation type="journal article" date="2016" name="Nat. Commun.">
        <title>Thousands of microbial genomes shed light on interconnected biogeochemical processes in an aquifer system.</title>
        <authorList>
            <person name="Anantharaman K."/>
            <person name="Brown C.T."/>
            <person name="Hug L.A."/>
            <person name="Sharon I."/>
            <person name="Castelle C.J."/>
            <person name="Probst A.J."/>
            <person name="Thomas B.C."/>
            <person name="Singh A."/>
            <person name="Wilkins M.J."/>
            <person name="Karaoz U."/>
            <person name="Brodie E.L."/>
            <person name="Williams K.H."/>
            <person name="Hubbard S.S."/>
            <person name="Banfield J.F."/>
        </authorList>
    </citation>
    <scope>NUCLEOTIDE SEQUENCE [LARGE SCALE GENOMIC DNA]</scope>
</reference>
<proteinExistence type="predicted"/>
<accession>A0A1G1ZTL8</accession>
<dbReference type="Proteomes" id="UP000177690">
    <property type="component" value="Unassembled WGS sequence"/>
</dbReference>
<dbReference type="STRING" id="1798409.A3I24_02885"/>
<evidence type="ECO:0000313" key="2">
    <source>
        <dbReference type="Proteomes" id="UP000177690"/>
    </source>
</evidence>
<dbReference type="InterPro" id="IPR043148">
    <property type="entry name" value="TagF_C"/>
</dbReference>
<name>A0A1G1ZTL8_9BACT</name>
<dbReference type="Gene3D" id="3.40.50.12580">
    <property type="match status" value="1"/>
</dbReference>
<organism evidence="1 2">
    <name type="scientific">Candidatus Harrisonbacteria bacterium RIFCSPLOWO2_02_FULL_41_13b</name>
    <dbReference type="NCBI Taxonomy" id="1798409"/>
    <lineage>
        <taxon>Bacteria</taxon>
        <taxon>Candidatus Harrisoniibacteriota</taxon>
    </lineage>
</organism>
<evidence type="ECO:0000313" key="1">
    <source>
        <dbReference type="EMBL" id="OGY67100.1"/>
    </source>
</evidence>
<comment type="caution">
    <text evidence="1">The sequence shown here is derived from an EMBL/GenBank/DDBJ whole genome shotgun (WGS) entry which is preliminary data.</text>
</comment>